<dbReference type="WBParaSite" id="TMUE_1000004449.1">
    <property type="protein sequence ID" value="TMUE_1000004449.1"/>
    <property type="gene ID" value="WBGene00295073"/>
</dbReference>
<organism evidence="1 2">
    <name type="scientific">Trichuris muris</name>
    <name type="common">Mouse whipworm</name>
    <dbReference type="NCBI Taxonomy" id="70415"/>
    <lineage>
        <taxon>Eukaryota</taxon>
        <taxon>Metazoa</taxon>
        <taxon>Ecdysozoa</taxon>
        <taxon>Nematoda</taxon>
        <taxon>Enoplea</taxon>
        <taxon>Dorylaimia</taxon>
        <taxon>Trichinellida</taxon>
        <taxon>Trichuridae</taxon>
        <taxon>Trichuris</taxon>
    </lineage>
</organism>
<accession>A0A5S6QB62</accession>
<protein>
    <submittedName>
        <fullName evidence="2">Uncharacterized protein</fullName>
    </submittedName>
</protein>
<proteinExistence type="predicted"/>
<evidence type="ECO:0000313" key="1">
    <source>
        <dbReference type="Proteomes" id="UP000046395"/>
    </source>
</evidence>
<keyword evidence="1" id="KW-1185">Reference proteome</keyword>
<evidence type="ECO:0000313" key="2">
    <source>
        <dbReference type="WBParaSite" id="TMUE_1000004449.1"/>
    </source>
</evidence>
<reference evidence="2" key="1">
    <citation type="submission" date="2019-12" db="UniProtKB">
        <authorList>
            <consortium name="WormBaseParasite"/>
        </authorList>
    </citation>
    <scope>IDENTIFICATION</scope>
</reference>
<sequence>MNNAVLPAEKKQRTVATSAYLTQREMESQECKWYTDHVECPARLKPCDPEEEEVPLFRSRKYVKGIASTASMEN</sequence>
<dbReference type="AlphaFoldDB" id="A0A5S6QB62"/>
<dbReference type="Proteomes" id="UP000046395">
    <property type="component" value="Unassembled WGS sequence"/>
</dbReference>
<name>A0A5S6QB62_TRIMR</name>